<proteinExistence type="predicted"/>
<dbReference type="InParanoid" id="A0A0C3DI99"/>
<dbReference type="EMBL" id="KN822062">
    <property type="protein sequence ID" value="KIM60435.1"/>
    <property type="molecule type" value="Genomic_DNA"/>
</dbReference>
<evidence type="ECO:0008006" key="3">
    <source>
        <dbReference type="Google" id="ProtNLM"/>
    </source>
</evidence>
<evidence type="ECO:0000313" key="1">
    <source>
        <dbReference type="EMBL" id="KIM60435.1"/>
    </source>
</evidence>
<sequence length="559" mass="63736">MHRCLHIPEIARMICTHLRQMAQIHEIRTDDSSDFVQVRRTLAGLARTCRALKEPALDSLWWDLDSLYPLLTCLPVDVQRRSDGTICLNRPLEPSDFTIFQGYAKRVRMLGYRQRNRFMSADLLRLITSFPYTSGNALLPNLRLLWWPEDSEEIFPFIRFFLPPTLLGLDFPGGNWPSCKQTFISFLHIHCPQLQEFACAEPHLLDCISNFIVKAENLASINCGIPNKKAMKHIMRSSLRCLTFDVPIHGIYDPLCGTFTSVETFSLRAQRLQQAAEFMQDIKLAPVSATIVLGDVAPGPFVWGFFDTLSKSLNNEKLEVLKYSIEGILENPRADQYLYELEANALEPLFSFKNLVIVHLENFRMPYFDDAMATRLADAWPHLEVLKLGTGQDWQTDTLTLRRSSLTLYGVGYIAAHCKKIHTLGLVFDPTQDCELLKAHWTNENIRVFDVGASPIDNPVPIAATLMFLMPKVKEIWAKPPLKNLSSGIGMITMPDRRAERWTLVLEMVTVFGNVRDDAMAEAKAEAKRDVLQELAKEGYLTTVRIRRGQRVPPEKTRV</sequence>
<gene>
    <name evidence="1" type="ORF">SCLCIDRAFT_947941</name>
</gene>
<accession>A0A0C3DI99</accession>
<protein>
    <recommendedName>
        <fullName evidence="3">F-box domain-containing protein</fullName>
    </recommendedName>
</protein>
<dbReference type="OrthoDB" id="3258386at2759"/>
<dbReference type="STRING" id="1036808.A0A0C3DI99"/>
<evidence type="ECO:0000313" key="2">
    <source>
        <dbReference type="Proteomes" id="UP000053989"/>
    </source>
</evidence>
<keyword evidence="2" id="KW-1185">Reference proteome</keyword>
<dbReference type="HOGENOM" id="CLU_021164_0_2_1"/>
<reference evidence="1 2" key="1">
    <citation type="submission" date="2014-04" db="EMBL/GenBank/DDBJ databases">
        <authorList>
            <consortium name="DOE Joint Genome Institute"/>
            <person name="Kuo A."/>
            <person name="Kohler A."/>
            <person name="Nagy L.G."/>
            <person name="Floudas D."/>
            <person name="Copeland A."/>
            <person name="Barry K.W."/>
            <person name="Cichocki N."/>
            <person name="Veneault-Fourrey C."/>
            <person name="LaButti K."/>
            <person name="Lindquist E.A."/>
            <person name="Lipzen A."/>
            <person name="Lundell T."/>
            <person name="Morin E."/>
            <person name="Murat C."/>
            <person name="Sun H."/>
            <person name="Tunlid A."/>
            <person name="Henrissat B."/>
            <person name="Grigoriev I.V."/>
            <person name="Hibbett D.S."/>
            <person name="Martin F."/>
            <person name="Nordberg H.P."/>
            <person name="Cantor M.N."/>
            <person name="Hua S.X."/>
        </authorList>
    </citation>
    <scope>NUCLEOTIDE SEQUENCE [LARGE SCALE GENOMIC DNA]</scope>
    <source>
        <strain evidence="1 2">Foug A</strain>
    </source>
</reference>
<dbReference type="Proteomes" id="UP000053989">
    <property type="component" value="Unassembled WGS sequence"/>
</dbReference>
<name>A0A0C3DI99_9AGAM</name>
<dbReference type="AlphaFoldDB" id="A0A0C3DI99"/>
<organism evidence="1 2">
    <name type="scientific">Scleroderma citrinum Foug A</name>
    <dbReference type="NCBI Taxonomy" id="1036808"/>
    <lineage>
        <taxon>Eukaryota</taxon>
        <taxon>Fungi</taxon>
        <taxon>Dikarya</taxon>
        <taxon>Basidiomycota</taxon>
        <taxon>Agaricomycotina</taxon>
        <taxon>Agaricomycetes</taxon>
        <taxon>Agaricomycetidae</taxon>
        <taxon>Boletales</taxon>
        <taxon>Sclerodermatineae</taxon>
        <taxon>Sclerodermataceae</taxon>
        <taxon>Scleroderma</taxon>
    </lineage>
</organism>
<reference evidence="2" key="2">
    <citation type="submission" date="2015-01" db="EMBL/GenBank/DDBJ databases">
        <title>Evolutionary Origins and Diversification of the Mycorrhizal Mutualists.</title>
        <authorList>
            <consortium name="DOE Joint Genome Institute"/>
            <consortium name="Mycorrhizal Genomics Consortium"/>
            <person name="Kohler A."/>
            <person name="Kuo A."/>
            <person name="Nagy L.G."/>
            <person name="Floudas D."/>
            <person name="Copeland A."/>
            <person name="Barry K.W."/>
            <person name="Cichocki N."/>
            <person name="Veneault-Fourrey C."/>
            <person name="LaButti K."/>
            <person name="Lindquist E.A."/>
            <person name="Lipzen A."/>
            <person name="Lundell T."/>
            <person name="Morin E."/>
            <person name="Murat C."/>
            <person name="Riley R."/>
            <person name="Ohm R."/>
            <person name="Sun H."/>
            <person name="Tunlid A."/>
            <person name="Henrissat B."/>
            <person name="Grigoriev I.V."/>
            <person name="Hibbett D.S."/>
            <person name="Martin F."/>
        </authorList>
    </citation>
    <scope>NUCLEOTIDE SEQUENCE [LARGE SCALE GENOMIC DNA]</scope>
    <source>
        <strain evidence="2">Foug A</strain>
    </source>
</reference>